<accession>A0A8B6FAG6</accession>
<dbReference type="SUPFAM" id="SSF48726">
    <property type="entry name" value="Immunoglobulin"/>
    <property type="match status" value="1"/>
</dbReference>
<dbReference type="AlphaFoldDB" id="A0A8B6FAG6"/>
<dbReference type="Proteomes" id="UP000596742">
    <property type="component" value="Unassembled WGS sequence"/>
</dbReference>
<dbReference type="Gene3D" id="2.60.40.10">
    <property type="entry name" value="Immunoglobulins"/>
    <property type="match status" value="1"/>
</dbReference>
<keyword evidence="3" id="KW-1185">Reference proteome</keyword>
<dbReference type="Pfam" id="PF07679">
    <property type="entry name" value="I-set"/>
    <property type="match status" value="1"/>
</dbReference>
<protein>
    <recommendedName>
        <fullName evidence="1">Immunoglobulin I-set domain-containing protein</fullName>
    </recommendedName>
</protein>
<evidence type="ECO:0000313" key="2">
    <source>
        <dbReference type="EMBL" id="VDI45914.1"/>
    </source>
</evidence>
<proteinExistence type="predicted"/>
<comment type="caution">
    <text evidence="2">The sequence shown here is derived from an EMBL/GenBank/DDBJ whole genome shotgun (WGS) entry which is preliminary data.</text>
</comment>
<dbReference type="InterPro" id="IPR013098">
    <property type="entry name" value="Ig_I-set"/>
</dbReference>
<name>A0A8B6FAG6_MYTGA</name>
<evidence type="ECO:0000313" key="3">
    <source>
        <dbReference type="Proteomes" id="UP000596742"/>
    </source>
</evidence>
<dbReference type="InterPro" id="IPR036179">
    <property type="entry name" value="Ig-like_dom_sf"/>
</dbReference>
<feature type="domain" description="Immunoglobulin I-set" evidence="1">
    <location>
        <begin position="11"/>
        <end position="82"/>
    </location>
</feature>
<dbReference type="EMBL" id="UYJE01006427">
    <property type="protein sequence ID" value="VDI45914.1"/>
    <property type="molecule type" value="Genomic_DNA"/>
</dbReference>
<dbReference type="OrthoDB" id="6161934at2759"/>
<gene>
    <name evidence="2" type="ORF">MGAL_10B070537</name>
</gene>
<evidence type="ECO:0000259" key="1">
    <source>
        <dbReference type="Pfam" id="PF07679"/>
    </source>
</evidence>
<sequence>MEESIIGIDENGILNITVYLIAYPQPNITWTFENTETRWNVSVDANNTFSTIAHISTIQDLQIDKTDYGIYTIHVSNNIGEDYIRSFKIVPQKELSYAQCQQQDSSPLLFLYGLGSGITIGSSIYPTCPTCTKCPKCPACPMVSCPQSTVTCPPVVSILPNTIEPCQCPTTTTSQPCNPNELQSLRDEIVAWTHCQTISNTGDCNNDPRCFYNVNCGPIQNK</sequence>
<dbReference type="InterPro" id="IPR013783">
    <property type="entry name" value="Ig-like_fold"/>
</dbReference>
<reference evidence="2" key="1">
    <citation type="submission" date="2018-11" db="EMBL/GenBank/DDBJ databases">
        <authorList>
            <person name="Alioto T."/>
            <person name="Alioto T."/>
        </authorList>
    </citation>
    <scope>NUCLEOTIDE SEQUENCE</scope>
</reference>
<organism evidence="2 3">
    <name type="scientific">Mytilus galloprovincialis</name>
    <name type="common">Mediterranean mussel</name>
    <dbReference type="NCBI Taxonomy" id="29158"/>
    <lineage>
        <taxon>Eukaryota</taxon>
        <taxon>Metazoa</taxon>
        <taxon>Spiralia</taxon>
        <taxon>Lophotrochozoa</taxon>
        <taxon>Mollusca</taxon>
        <taxon>Bivalvia</taxon>
        <taxon>Autobranchia</taxon>
        <taxon>Pteriomorphia</taxon>
        <taxon>Mytilida</taxon>
        <taxon>Mytiloidea</taxon>
        <taxon>Mytilidae</taxon>
        <taxon>Mytilinae</taxon>
        <taxon>Mytilus</taxon>
    </lineage>
</organism>